<evidence type="ECO:0000259" key="10">
    <source>
        <dbReference type="Pfam" id="PF14703"/>
    </source>
</evidence>
<feature type="transmembrane region" description="Helical" evidence="7">
    <location>
        <begin position="545"/>
        <end position="568"/>
    </location>
</feature>
<organism evidence="11 12">
    <name type="scientific">Ordospora colligata OC4</name>
    <dbReference type="NCBI Taxonomy" id="1354746"/>
    <lineage>
        <taxon>Eukaryota</taxon>
        <taxon>Fungi</taxon>
        <taxon>Fungi incertae sedis</taxon>
        <taxon>Microsporidia</taxon>
        <taxon>Ordosporidae</taxon>
        <taxon>Ordospora</taxon>
    </lineage>
</organism>
<dbReference type="Pfam" id="PF13967">
    <property type="entry name" value="RSN1_TM"/>
    <property type="match status" value="1"/>
</dbReference>
<keyword evidence="5 7" id="KW-1133">Transmembrane helix</keyword>
<comment type="similarity">
    <text evidence="2">Belongs to the CSC1 (TC 1.A.17) family.</text>
</comment>
<dbReference type="Pfam" id="PF14703">
    <property type="entry name" value="PHM7_cyt"/>
    <property type="match status" value="1"/>
</dbReference>
<evidence type="ECO:0000256" key="7">
    <source>
        <dbReference type="SAM" id="Phobius"/>
    </source>
</evidence>
<dbReference type="STRING" id="1354746.A0A0B2UJU6"/>
<feature type="transmembrane region" description="Helical" evidence="7">
    <location>
        <begin position="701"/>
        <end position="725"/>
    </location>
</feature>
<feature type="domain" description="CSC1/OSCA1-like 7TM region" evidence="8">
    <location>
        <begin position="490"/>
        <end position="763"/>
    </location>
</feature>
<evidence type="ECO:0000256" key="6">
    <source>
        <dbReference type="ARBA" id="ARBA00023136"/>
    </source>
</evidence>
<dbReference type="VEuPathDB" id="MicrosporidiaDB:M896_080360"/>
<evidence type="ECO:0008006" key="13">
    <source>
        <dbReference type="Google" id="ProtNLM"/>
    </source>
</evidence>
<dbReference type="PANTHER" id="PTHR13018">
    <property type="entry name" value="PROBABLE MEMBRANE PROTEIN DUF221-RELATED"/>
    <property type="match status" value="1"/>
</dbReference>
<evidence type="ECO:0000256" key="3">
    <source>
        <dbReference type="ARBA" id="ARBA00022448"/>
    </source>
</evidence>
<dbReference type="InParanoid" id="A0A0B2UJU6"/>
<dbReference type="AlphaFoldDB" id="A0A0B2UJU6"/>
<evidence type="ECO:0000256" key="4">
    <source>
        <dbReference type="ARBA" id="ARBA00022692"/>
    </source>
</evidence>
<dbReference type="GO" id="GO:0005886">
    <property type="term" value="C:plasma membrane"/>
    <property type="evidence" value="ECO:0007669"/>
    <property type="project" value="TreeGrafter"/>
</dbReference>
<feature type="transmembrane region" description="Helical" evidence="7">
    <location>
        <begin position="106"/>
        <end position="127"/>
    </location>
</feature>
<keyword evidence="4 7" id="KW-0812">Transmembrane</keyword>
<evidence type="ECO:0000256" key="2">
    <source>
        <dbReference type="ARBA" id="ARBA00007779"/>
    </source>
</evidence>
<evidence type="ECO:0000259" key="8">
    <source>
        <dbReference type="Pfam" id="PF02714"/>
    </source>
</evidence>
<keyword evidence="12" id="KW-1185">Reference proteome</keyword>
<reference evidence="11 12" key="1">
    <citation type="journal article" date="2014" name="MBio">
        <title>The Ordospora colligata genome; evolution of extreme reduction in microsporidia and host-to-parasite horizontal gene transfer.</title>
        <authorList>
            <person name="Pombert J.-F."/>
            <person name="Haag K.L."/>
            <person name="Beidas S."/>
            <person name="Ebert D."/>
            <person name="Keeling P.J."/>
        </authorList>
    </citation>
    <scope>NUCLEOTIDE SEQUENCE [LARGE SCALE GENOMIC DNA]</scope>
    <source>
        <strain evidence="11 12">OC4</strain>
    </source>
</reference>
<dbReference type="InterPro" id="IPR045122">
    <property type="entry name" value="Csc1-like"/>
</dbReference>
<feature type="transmembrane region" description="Helical" evidence="7">
    <location>
        <begin position="643"/>
        <end position="664"/>
    </location>
</feature>
<sequence length="901" mass="104437">MDEETFDGDMSVQDIKKPPLSGADNAIVSNIVFQGLITGAILLVYLVFRKRTKWLYTPNIKDRPHHPCYGYTGFLSWIIPVLTVSDTALLTIIGLDAFMMLQTIMLLFRILLILSIFIIPSLGYLFWKSEWKGAEHANQFFVRLSLENIDPMSKVYGCIVPAVYLISVFIMYSIFIYYKRYIVLRQAYLRNPAIMTSIITLKKLSYTLGSAERSTEYMNLPNRTLILSRLPFYINNDTDLFEFVDSLGVGEVDDCVLVYDTTTLQKFYNEKDQYIHNIEKEINEKLFRINEWSEKNEEICMKSITGFNKNIINTVRNADIMGVFEDAQKRQLVAMFLNGAQQFCDLLEEGKIPKVDFYLDMLNDVNNRINLEKEVIKSEEAKDREVRMIELVTKNHSLFLRSDISKDAGFFSFHHVFNFKKFKMYFTLDLPSRTKRGFVTFKDQRSANIVKQSQIGSRIFSVAAEDAPAPNNVMWENITSSEVENYIYGIFGTVFFIMFIALFSSMVAYMVTLLVSSEMLRESKFVSIFLDVSKHETITESLRGILFPLIYSSMLLFVPTVITALVSLEGIYSYSSFQQKLMGKLCNFLFFNGFVSVFFASSFYRLFTDVLFRDQKFTKVIETFSEESLESSVFFANTIIQRAFFGTAMILLKPGPLLINYLLIPFVGRKTRREKCDAEYSPPFDFGVMFPPLLTVFSMSIVYATMCPLILFLGAFFYACSYFAFKTEFLYCSRNEYESGGEYWDVACQNITFSLIFFQMATFAKMCSDGRMYLATMLFPIILMTFIFRNSLRKMFYKSCHYYPLNTKEEEYLDSFTEKMLAYRIELLESWSEMGGGPDADVLPLIELGVKDTKEIEKVSYYNDPNTEVTKSFLILPEDFFKIVWFLAKNDKDNIFGLRIE</sequence>
<dbReference type="PANTHER" id="PTHR13018:SF5">
    <property type="entry name" value="RE44586P"/>
    <property type="match status" value="1"/>
</dbReference>
<name>A0A0B2UJU6_9MICR</name>
<dbReference type="GeneID" id="26262076"/>
<protein>
    <recommendedName>
        <fullName evidence="13">Integral membrane protein</fullName>
    </recommendedName>
</protein>
<feature type="domain" description="CSC1/OSCA1-like cytosolic" evidence="10">
    <location>
        <begin position="223"/>
        <end position="380"/>
    </location>
</feature>
<comment type="subcellular location">
    <subcellularLocation>
        <location evidence="1">Membrane</location>
        <topology evidence="1">Multi-pass membrane protein</topology>
    </subcellularLocation>
</comment>
<proteinExistence type="inferred from homology"/>
<feature type="domain" description="CSC1/OSCA1-like N-terminal transmembrane" evidence="9">
    <location>
        <begin position="26"/>
        <end position="175"/>
    </location>
</feature>
<comment type="caution">
    <text evidence="11">The sequence shown here is derived from an EMBL/GenBank/DDBJ whole genome shotgun (WGS) entry which is preliminary data.</text>
</comment>
<dbReference type="HOGENOM" id="CLU_015083_0_0_1"/>
<dbReference type="InterPro" id="IPR003864">
    <property type="entry name" value="CSC1/OSCA1-like_7TM"/>
</dbReference>
<dbReference type="RefSeq" id="XP_014563344.1">
    <property type="nucleotide sequence ID" value="XM_014707858.1"/>
</dbReference>
<evidence type="ECO:0000259" key="9">
    <source>
        <dbReference type="Pfam" id="PF13967"/>
    </source>
</evidence>
<dbReference type="GO" id="GO:0005227">
    <property type="term" value="F:calcium-activated cation channel activity"/>
    <property type="evidence" value="ECO:0007669"/>
    <property type="project" value="InterPro"/>
</dbReference>
<dbReference type="Pfam" id="PF02714">
    <property type="entry name" value="RSN1_7TM"/>
    <property type="match status" value="1"/>
</dbReference>
<evidence type="ECO:0000256" key="1">
    <source>
        <dbReference type="ARBA" id="ARBA00004141"/>
    </source>
</evidence>
<dbReference type="EMBL" id="JOKQ01000008">
    <property type="protein sequence ID" value="KHN69302.1"/>
    <property type="molecule type" value="Genomic_DNA"/>
</dbReference>
<keyword evidence="6 7" id="KW-0472">Membrane</keyword>
<keyword evidence="3" id="KW-0813">Transport</keyword>
<feature type="transmembrane region" description="Helical" evidence="7">
    <location>
        <begin position="27"/>
        <end position="48"/>
    </location>
</feature>
<dbReference type="Proteomes" id="UP000031056">
    <property type="component" value="Unassembled WGS sequence"/>
</dbReference>
<feature type="transmembrane region" description="Helical" evidence="7">
    <location>
        <begin position="155"/>
        <end position="178"/>
    </location>
</feature>
<feature type="transmembrane region" description="Helical" evidence="7">
    <location>
        <begin position="486"/>
        <end position="515"/>
    </location>
</feature>
<feature type="transmembrane region" description="Helical" evidence="7">
    <location>
        <begin position="746"/>
        <end position="764"/>
    </location>
</feature>
<feature type="transmembrane region" description="Helical" evidence="7">
    <location>
        <begin position="69"/>
        <end position="94"/>
    </location>
</feature>
<accession>A0A0B2UJU6</accession>
<dbReference type="InterPro" id="IPR032880">
    <property type="entry name" value="CSC1/OSCA1-like_N"/>
</dbReference>
<feature type="transmembrane region" description="Helical" evidence="7">
    <location>
        <begin position="770"/>
        <end position="788"/>
    </location>
</feature>
<feature type="transmembrane region" description="Helical" evidence="7">
    <location>
        <begin position="588"/>
        <end position="607"/>
    </location>
</feature>
<evidence type="ECO:0000256" key="5">
    <source>
        <dbReference type="ARBA" id="ARBA00022989"/>
    </source>
</evidence>
<evidence type="ECO:0000313" key="12">
    <source>
        <dbReference type="Proteomes" id="UP000031056"/>
    </source>
</evidence>
<dbReference type="OrthoDB" id="1689567at2759"/>
<dbReference type="InterPro" id="IPR027815">
    <property type="entry name" value="CSC1/OSCA1-like_cyt"/>
</dbReference>
<gene>
    <name evidence="11" type="ORF">M896_080360</name>
</gene>
<evidence type="ECO:0000313" key="11">
    <source>
        <dbReference type="EMBL" id="KHN69302.1"/>
    </source>
</evidence>
<dbReference type="FunCoup" id="A0A0B2UJU6">
    <property type="interactions" value="7"/>
</dbReference>